<dbReference type="InterPro" id="IPR003594">
    <property type="entry name" value="HATPase_dom"/>
</dbReference>
<comment type="catalytic activity">
    <reaction evidence="1">
        <text>ATP + protein L-histidine = ADP + protein N-phospho-L-histidine.</text>
        <dbReference type="EC" id="2.7.13.3"/>
    </reaction>
</comment>
<dbReference type="PANTHER" id="PTHR42878">
    <property type="entry name" value="TWO-COMPONENT HISTIDINE KINASE"/>
    <property type="match status" value="1"/>
</dbReference>
<evidence type="ECO:0000256" key="1">
    <source>
        <dbReference type="ARBA" id="ARBA00000085"/>
    </source>
</evidence>
<evidence type="ECO:0000256" key="6">
    <source>
        <dbReference type="ARBA" id="ARBA00022679"/>
    </source>
</evidence>
<dbReference type="InterPro" id="IPR036097">
    <property type="entry name" value="HisK_dim/P_sf"/>
</dbReference>
<reference evidence="15 16" key="1">
    <citation type="submission" date="2018-05" db="EMBL/GenBank/DDBJ databases">
        <title>Nocardioides silvaticus genome.</title>
        <authorList>
            <person name="Li C."/>
            <person name="Wang G."/>
        </authorList>
    </citation>
    <scope>NUCLEOTIDE SEQUENCE [LARGE SCALE GENOMIC DNA]</scope>
    <source>
        <strain evidence="15 16">CCTCC AB 2018079</strain>
    </source>
</reference>
<organism evidence="15 16">
    <name type="scientific">Nocardioides silvaticus</name>
    <dbReference type="NCBI Taxonomy" id="2201891"/>
    <lineage>
        <taxon>Bacteria</taxon>
        <taxon>Bacillati</taxon>
        <taxon>Actinomycetota</taxon>
        <taxon>Actinomycetes</taxon>
        <taxon>Propionibacteriales</taxon>
        <taxon>Nocardioidaceae</taxon>
        <taxon>Nocardioides</taxon>
    </lineage>
</organism>
<dbReference type="GO" id="GO:0005886">
    <property type="term" value="C:plasma membrane"/>
    <property type="evidence" value="ECO:0007669"/>
    <property type="project" value="UniProtKB-SubCell"/>
</dbReference>
<keyword evidence="10" id="KW-0902">Two-component regulatory system</keyword>
<dbReference type="InterPro" id="IPR003661">
    <property type="entry name" value="HisK_dim/P_dom"/>
</dbReference>
<feature type="transmembrane region" description="Helical" evidence="13">
    <location>
        <begin position="84"/>
        <end position="103"/>
    </location>
</feature>
<dbReference type="PROSITE" id="PS50109">
    <property type="entry name" value="HIS_KIN"/>
    <property type="match status" value="1"/>
</dbReference>
<feature type="transmembrane region" description="Helical" evidence="13">
    <location>
        <begin position="239"/>
        <end position="257"/>
    </location>
</feature>
<evidence type="ECO:0000256" key="3">
    <source>
        <dbReference type="ARBA" id="ARBA00012438"/>
    </source>
</evidence>
<dbReference type="SMART" id="SM00387">
    <property type="entry name" value="HATPase_c"/>
    <property type="match status" value="1"/>
</dbReference>
<dbReference type="InterPro" id="IPR050351">
    <property type="entry name" value="BphY/WalK/GraS-like"/>
</dbReference>
<feature type="transmembrane region" description="Helical" evidence="13">
    <location>
        <begin position="192"/>
        <end position="210"/>
    </location>
</feature>
<keyword evidence="9 13" id="KW-1133">Transmembrane helix</keyword>
<dbReference type="InterPro" id="IPR007895">
    <property type="entry name" value="MASE1"/>
</dbReference>
<keyword evidence="16" id="KW-1185">Reference proteome</keyword>
<evidence type="ECO:0000256" key="5">
    <source>
        <dbReference type="ARBA" id="ARBA00022553"/>
    </source>
</evidence>
<dbReference type="Proteomes" id="UP000245507">
    <property type="component" value="Unassembled WGS sequence"/>
</dbReference>
<dbReference type="GO" id="GO:0007234">
    <property type="term" value="P:osmosensory signaling via phosphorelay pathway"/>
    <property type="evidence" value="ECO:0007669"/>
    <property type="project" value="TreeGrafter"/>
</dbReference>
<dbReference type="AlphaFoldDB" id="A0A316TJM2"/>
<keyword evidence="11 13" id="KW-0472">Membrane</keyword>
<evidence type="ECO:0000256" key="2">
    <source>
        <dbReference type="ARBA" id="ARBA00004651"/>
    </source>
</evidence>
<keyword evidence="5" id="KW-0597">Phosphoprotein</keyword>
<comment type="subcellular location">
    <subcellularLocation>
        <location evidence="2">Cell membrane</location>
        <topology evidence="2">Multi-pass membrane protein</topology>
    </subcellularLocation>
</comment>
<keyword evidence="4" id="KW-1003">Cell membrane</keyword>
<evidence type="ECO:0000256" key="8">
    <source>
        <dbReference type="ARBA" id="ARBA00022777"/>
    </source>
</evidence>
<evidence type="ECO:0000256" key="4">
    <source>
        <dbReference type="ARBA" id="ARBA00022475"/>
    </source>
</evidence>
<dbReference type="Gene3D" id="3.30.565.10">
    <property type="entry name" value="Histidine kinase-like ATPase, C-terminal domain"/>
    <property type="match status" value="1"/>
</dbReference>
<feature type="transmembrane region" description="Helical" evidence="13">
    <location>
        <begin position="269"/>
        <end position="289"/>
    </location>
</feature>
<evidence type="ECO:0000259" key="14">
    <source>
        <dbReference type="PROSITE" id="PS50109"/>
    </source>
</evidence>
<dbReference type="GO" id="GO:0000156">
    <property type="term" value="F:phosphorelay response regulator activity"/>
    <property type="evidence" value="ECO:0007669"/>
    <property type="project" value="TreeGrafter"/>
</dbReference>
<keyword evidence="7 13" id="KW-0812">Transmembrane</keyword>
<keyword evidence="6" id="KW-0808">Transferase</keyword>
<dbReference type="EMBL" id="QGDD01000002">
    <property type="protein sequence ID" value="PWN03968.1"/>
    <property type="molecule type" value="Genomic_DNA"/>
</dbReference>
<evidence type="ECO:0000313" key="16">
    <source>
        <dbReference type="Proteomes" id="UP000245507"/>
    </source>
</evidence>
<dbReference type="InterPro" id="IPR004358">
    <property type="entry name" value="Sig_transdc_His_kin-like_C"/>
</dbReference>
<evidence type="ECO:0000256" key="11">
    <source>
        <dbReference type="ARBA" id="ARBA00023136"/>
    </source>
</evidence>
<dbReference type="Pfam" id="PF02518">
    <property type="entry name" value="HATPase_c"/>
    <property type="match status" value="1"/>
</dbReference>
<dbReference type="Pfam" id="PF05231">
    <property type="entry name" value="MASE1"/>
    <property type="match status" value="1"/>
</dbReference>
<accession>A0A316TJM2</accession>
<dbReference type="Gene3D" id="1.10.287.130">
    <property type="match status" value="1"/>
</dbReference>
<evidence type="ECO:0000256" key="13">
    <source>
        <dbReference type="SAM" id="Phobius"/>
    </source>
</evidence>
<dbReference type="SUPFAM" id="SSF55874">
    <property type="entry name" value="ATPase domain of HSP90 chaperone/DNA topoisomerase II/histidine kinase"/>
    <property type="match status" value="1"/>
</dbReference>
<evidence type="ECO:0000313" key="15">
    <source>
        <dbReference type="EMBL" id="PWN03968.1"/>
    </source>
</evidence>
<evidence type="ECO:0000256" key="9">
    <source>
        <dbReference type="ARBA" id="ARBA00022989"/>
    </source>
</evidence>
<evidence type="ECO:0000256" key="10">
    <source>
        <dbReference type="ARBA" id="ARBA00023012"/>
    </source>
</evidence>
<evidence type="ECO:0000256" key="7">
    <source>
        <dbReference type="ARBA" id="ARBA00022692"/>
    </source>
</evidence>
<dbReference type="PRINTS" id="PR00344">
    <property type="entry name" value="BCTRLSENSOR"/>
</dbReference>
<feature type="domain" description="Histidine kinase" evidence="14">
    <location>
        <begin position="308"/>
        <end position="520"/>
    </location>
</feature>
<dbReference type="CDD" id="cd00082">
    <property type="entry name" value="HisKA"/>
    <property type="match status" value="1"/>
</dbReference>
<dbReference type="SUPFAM" id="SSF47384">
    <property type="entry name" value="Homodimeric domain of signal transducing histidine kinase"/>
    <property type="match status" value="1"/>
</dbReference>
<dbReference type="PANTHER" id="PTHR42878:SF15">
    <property type="entry name" value="BACTERIOPHYTOCHROME"/>
    <property type="match status" value="1"/>
</dbReference>
<dbReference type="EC" id="2.7.13.3" evidence="3"/>
<feature type="transmembrane region" description="Helical" evidence="13">
    <location>
        <begin position="124"/>
        <end position="149"/>
    </location>
</feature>
<keyword evidence="8" id="KW-0418">Kinase</keyword>
<dbReference type="InterPro" id="IPR036890">
    <property type="entry name" value="HATPase_C_sf"/>
</dbReference>
<proteinExistence type="predicted"/>
<comment type="caution">
    <text evidence="15">The sequence shown here is derived from an EMBL/GenBank/DDBJ whole genome shotgun (WGS) entry which is preliminary data.</text>
</comment>
<evidence type="ECO:0000256" key="12">
    <source>
        <dbReference type="ARBA" id="ARBA00039401"/>
    </source>
</evidence>
<dbReference type="InterPro" id="IPR005467">
    <property type="entry name" value="His_kinase_dom"/>
</dbReference>
<protein>
    <recommendedName>
        <fullName evidence="12">Sensor-like histidine kinase SenX3</fullName>
        <ecNumber evidence="3">2.7.13.3</ecNumber>
    </recommendedName>
</protein>
<name>A0A316TJM2_9ACTN</name>
<gene>
    <name evidence="15" type="ORF">DJ010_07935</name>
</gene>
<sequence>MERAVIVEGVGKRACLVALYLLAAVVGRASVIDSHPMALVWPAGGLAVAWLVTRPSPREWFVDVPLLVSVGVAASLIADRSVEATAVLAVSNVVAVLTIVLAYRRWNADGVRLGTPPTRSPHAMGTFLGAVVLGSLVGVAAGVAASAVAGSAVSPDDLVVWFGRNVCGVAGVGIASLLVIERLRGGRRTTSLGGWAELVLLFTATAGLVALDYSTFLPTSFLLPAVAVWAGSRFASLPVAIHALAGGAGILLLTYVGEGPFSHLEDEGVRIILAQLFVAMTLLIGLLLASAREARAAMSQEMATFAERVAHDLRNPITVTESWTAELAAVLASGPSATREATAPMVAGLERATAHMRSLVESLLADASARDRDARPLVVDLPALVAEVAEAYGAAGQVRTLGVRSVSGDPVLLRQLIDNLVGNALKYVLPGQRPDITVSAHHVHGRVVVRVTDNGIGIPAGAREWIFEPFRRAHEDGYPGTGLGLSTCRRIVERHGGSLRALPREDGPGSVFEFDLPKAMASA</sequence>
<dbReference type="GO" id="GO:0030295">
    <property type="term" value="F:protein kinase activator activity"/>
    <property type="evidence" value="ECO:0007669"/>
    <property type="project" value="TreeGrafter"/>
</dbReference>
<dbReference type="GO" id="GO:0000155">
    <property type="term" value="F:phosphorelay sensor kinase activity"/>
    <property type="evidence" value="ECO:0007669"/>
    <property type="project" value="InterPro"/>
</dbReference>
<feature type="transmembrane region" description="Helical" evidence="13">
    <location>
        <begin position="161"/>
        <end position="180"/>
    </location>
</feature>